<accession>A0A6B0UNM8</accession>
<dbReference type="EMBL" id="GIFC01009354">
    <property type="protein sequence ID" value="MXU91437.1"/>
    <property type="molecule type" value="Transcribed_RNA"/>
</dbReference>
<sequence>MRAPAKETHFLAVVCLYRPALAGKMRAPAKETPLPGSGLSISAGPGRENASSSQGSPSLAVAWKPWARKYNEVPGWRTIVFLGRCWASLLQSSANIGPSWPKKVCYLGLCSFCVITLACTQL</sequence>
<organism evidence="2">
    <name type="scientific">Ixodes ricinus</name>
    <name type="common">Common tick</name>
    <name type="synonym">Acarus ricinus</name>
    <dbReference type="NCBI Taxonomy" id="34613"/>
    <lineage>
        <taxon>Eukaryota</taxon>
        <taxon>Metazoa</taxon>
        <taxon>Ecdysozoa</taxon>
        <taxon>Arthropoda</taxon>
        <taxon>Chelicerata</taxon>
        <taxon>Arachnida</taxon>
        <taxon>Acari</taxon>
        <taxon>Parasitiformes</taxon>
        <taxon>Ixodida</taxon>
        <taxon>Ixodoidea</taxon>
        <taxon>Ixodidae</taxon>
        <taxon>Ixodinae</taxon>
        <taxon>Ixodes</taxon>
    </lineage>
</organism>
<reference evidence="2" key="1">
    <citation type="submission" date="2019-12" db="EMBL/GenBank/DDBJ databases">
        <title>An insight into the sialome of adult female Ixodes ricinus ticks feeding for 6 days.</title>
        <authorList>
            <person name="Perner J."/>
            <person name="Ribeiro J.M.C."/>
        </authorList>
    </citation>
    <scope>NUCLEOTIDE SEQUENCE</scope>
    <source>
        <strain evidence="2">Semi-engorged</strain>
        <tissue evidence="2">Salivary glands</tissue>
    </source>
</reference>
<name>A0A6B0UNM8_IXORI</name>
<dbReference type="AlphaFoldDB" id="A0A6B0UNM8"/>
<feature type="region of interest" description="Disordered" evidence="1">
    <location>
        <begin position="26"/>
        <end position="58"/>
    </location>
</feature>
<proteinExistence type="predicted"/>
<evidence type="ECO:0000313" key="2">
    <source>
        <dbReference type="EMBL" id="MXU91437.1"/>
    </source>
</evidence>
<evidence type="ECO:0000256" key="1">
    <source>
        <dbReference type="SAM" id="MobiDB-lite"/>
    </source>
</evidence>
<protein>
    <submittedName>
        <fullName evidence="2">Uncharacterized protein</fullName>
    </submittedName>
</protein>